<dbReference type="InterPro" id="IPR020617">
    <property type="entry name" value="Thiolase_C"/>
</dbReference>
<accession>A0A2U3NQM0</accession>
<dbReference type="Gene3D" id="3.40.47.10">
    <property type="match status" value="2"/>
</dbReference>
<evidence type="ECO:0000256" key="5">
    <source>
        <dbReference type="RuleBase" id="RU003557"/>
    </source>
</evidence>
<dbReference type="PANTHER" id="PTHR43365:SF1">
    <property type="entry name" value="ACETYL-COA C-ACYLTRANSFERASE"/>
    <property type="match status" value="1"/>
</dbReference>
<dbReference type="InterPro" id="IPR020616">
    <property type="entry name" value="Thiolase_N"/>
</dbReference>
<protein>
    <submittedName>
        <fullName evidence="8">Acetyl-CoA acetyltransferase</fullName>
    </submittedName>
</protein>
<dbReference type="RefSeq" id="WP_077087048.1">
    <property type="nucleotide sequence ID" value="NZ_LT721901.1"/>
</dbReference>
<evidence type="ECO:0000256" key="1">
    <source>
        <dbReference type="ARBA" id="ARBA00010982"/>
    </source>
</evidence>
<evidence type="ECO:0000256" key="3">
    <source>
        <dbReference type="ARBA" id="ARBA00023315"/>
    </source>
</evidence>
<sequence length="382" mass="40216">MQQPVIVDAVRTPIGRRKGSLAAVHPVDLSAHVLNSLVARNGLEPEAIEDVIWGCVNQISDQAANVGRWAVLAAGWPETIPGTTVDRACGSSQQAVQFAFAGVAAGHYDVVIAGGVESMSRVPLGAARAMGEPYGPAVRARYQRDSFSQGLGAEEIARRWGLSRRQLDEFSLRSHQLSIAATAAGAFDDQLIPYSDGESTLRHDEGVRPDTSLEVLGGLRSAFTDDGVVTAGNASQISDGSAALLIMSEEAARRHGRTPLARYHSGAVVGDDPVVMLTAPIPATHRVLKRAGLGIDDIDAFEVNEAFAAVPLAWQVETKAEFDRLNPLGGAIGVGHPLGASGAILMTRLVHHLRANGLRYGLQTMCEAGGMANATIIESVSV</sequence>
<dbReference type="InterPro" id="IPR002155">
    <property type="entry name" value="Thiolase"/>
</dbReference>
<evidence type="ECO:0000256" key="4">
    <source>
        <dbReference type="PIRSR" id="PIRSR000429-1"/>
    </source>
</evidence>
<dbReference type="CDD" id="cd00751">
    <property type="entry name" value="thiolase"/>
    <property type="match status" value="1"/>
</dbReference>
<name>A0A2U3NQM0_9MYCO</name>
<dbReference type="GO" id="GO:0016747">
    <property type="term" value="F:acyltransferase activity, transferring groups other than amino-acyl groups"/>
    <property type="evidence" value="ECO:0007669"/>
    <property type="project" value="InterPro"/>
</dbReference>
<gene>
    <name evidence="8" type="ORF">MRAB57_1537</name>
</gene>
<evidence type="ECO:0000313" key="9">
    <source>
        <dbReference type="Proteomes" id="UP000240988"/>
    </source>
</evidence>
<keyword evidence="3 5" id="KW-0012">Acyltransferase</keyword>
<dbReference type="NCBIfam" id="TIGR01930">
    <property type="entry name" value="AcCoA-C-Actrans"/>
    <property type="match status" value="1"/>
</dbReference>
<dbReference type="Pfam" id="PF02803">
    <property type="entry name" value="Thiolase_C"/>
    <property type="match status" value="1"/>
</dbReference>
<evidence type="ECO:0000256" key="2">
    <source>
        <dbReference type="ARBA" id="ARBA00022679"/>
    </source>
</evidence>
<comment type="similarity">
    <text evidence="1 5">Belongs to the thiolase-like superfamily. Thiolase family.</text>
</comment>
<dbReference type="Proteomes" id="UP000240988">
    <property type="component" value="Unassembled WGS sequence"/>
</dbReference>
<dbReference type="PANTHER" id="PTHR43365">
    <property type="entry name" value="BLR7806 PROTEIN"/>
    <property type="match status" value="1"/>
</dbReference>
<dbReference type="STRING" id="1841860.GCA_900157375_01538"/>
<evidence type="ECO:0000259" key="7">
    <source>
        <dbReference type="Pfam" id="PF02803"/>
    </source>
</evidence>
<evidence type="ECO:0000259" key="6">
    <source>
        <dbReference type="Pfam" id="PF00108"/>
    </source>
</evidence>
<keyword evidence="2 5" id="KW-0808">Transferase</keyword>
<dbReference type="PIRSF" id="PIRSF000429">
    <property type="entry name" value="Ac-CoA_Ac_transf"/>
    <property type="match status" value="1"/>
</dbReference>
<keyword evidence="9" id="KW-1185">Reference proteome</keyword>
<dbReference type="OrthoDB" id="9764638at2"/>
<feature type="active site" description="Acyl-thioester intermediate" evidence="4">
    <location>
        <position position="89"/>
    </location>
</feature>
<feature type="active site" description="Proton acceptor" evidence="4">
    <location>
        <position position="366"/>
    </location>
</feature>
<organism evidence="8 9">
    <name type="scientific">Mycobacterium rhizamassiliense</name>
    <dbReference type="NCBI Taxonomy" id="1841860"/>
    <lineage>
        <taxon>Bacteria</taxon>
        <taxon>Bacillati</taxon>
        <taxon>Actinomycetota</taxon>
        <taxon>Actinomycetes</taxon>
        <taxon>Mycobacteriales</taxon>
        <taxon>Mycobacteriaceae</taxon>
        <taxon>Mycobacterium</taxon>
    </lineage>
</organism>
<reference evidence="8 9" key="1">
    <citation type="submission" date="2017-01" db="EMBL/GenBank/DDBJ databases">
        <authorList>
            <consortium name="Urmite Genomes"/>
        </authorList>
    </citation>
    <scope>NUCLEOTIDE SEQUENCE [LARGE SCALE GENOMIC DNA]</scope>
    <source>
        <strain evidence="8 9">AB57</strain>
    </source>
</reference>
<dbReference type="InterPro" id="IPR016039">
    <property type="entry name" value="Thiolase-like"/>
</dbReference>
<dbReference type="EMBL" id="FUFA01000002">
    <property type="protein sequence ID" value="SPM33733.1"/>
    <property type="molecule type" value="Genomic_DNA"/>
</dbReference>
<dbReference type="AlphaFoldDB" id="A0A2U3NQM0"/>
<feature type="active site" description="Proton acceptor" evidence="4">
    <location>
        <position position="336"/>
    </location>
</feature>
<dbReference type="SUPFAM" id="SSF53901">
    <property type="entry name" value="Thiolase-like"/>
    <property type="match status" value="2"/>
</dbReference>
<feature type="domain" description="Thiolase N-terminal" evidence="6">
    <location>
        <begin position="5"/>
        <end position="250"/>
    </location>
</feature>
<feature type="domain" description="Thiolase C-terminal" evidence="7">
    <location>
        <begin position="258"/>
        <end position="378"/>
    </location>
</feature>
<evidence type="ECO:0000313" key="8">
    <source>
        <dbReference type="EMBL" id="SPM33733.1"/>
    </source>
</evidence>
<dbReference type="Pfam" id="PF00108">
    <property type="entry name" value="Thiolase_N"/>
    <property type="match status" value="1"/>
</dbReference>
<proteinExistence type="inferred from homology"/>